<dbReference type="AlphaFoldDB" id="A0A0A2LZY6"/>
<dbReference type="RefSeq" id="WP_020215087.1">
    <property type="nucleotide sequence ID" value="NZ_JRLX01000031.1"/>
</dbReference>
<reference evidence="2 3" key="1">
    <citation type="submission" date="2013-09" db="EMBL/GenBank/DDBJ databases">
        <authorList>
            <person name="Zeng Z."/>
            <person name="Chen C."/>
        </authorList>
    </citation>
    <scope>NUCLEOTIDE SEQUENCE [LARGE SCALE GENOMIC DNA]</scope>
    <source>
        <strain evidence="2 3">WB 3.3-2</strain>
    </source>
</reference>
<evidence type="ECO:0000313" key="2">
    <source>
        <dbReference type="EMBL" id="KGO84911.1"/>
    </source>
</evidence>
<dbReference type="eggNOG" id="ENOG5032D8F">
    <property type="taxonomic scope" value="Bacteria"/>
</dbReference>
<organism evidence="2 3">
    <name type="scientific">Flavobacterium rivuli WB 3.3-2 = DSM 21788</name>
    <dbReference type="NCBI Taxonomy" id="1121895"/>
    <lineage>
        <taxon>Bacteria</taxon>
        <taxon>Pseudomonadati</taxon>
        <taxon>Bacteroidota</taxon>
        <taxon>Flavobacteriia</taxon>
        <taxon>Flavobacteriales</taxon>
        <taxon>Flavobacteriaceae</taxon>
        <taxon>Flavobacterium</taxon>
    </lineage>
</organism>
<gene>
    <name evidence="2" type="ORF">Q765_18955</name>
</gene>
<comment type="caution">
    <text evidence="2">The sequence shown here is derived from an EMBL/GenBank/DDBJ whole genome shotgun (WGS) entry which is preliminary data.</text>
</comment>
<feature type="chain" id="PRO_5002002562" description="DUF4168 domain-containing protein" evidence="1">
    <location>
        <begin position="29"/>
        <end position="127"/>
    </location>
</feature>
<name>A0A0A2LZY6_9FLAO</name>
<dbReference type="EMBL" id="JRLX01000031">
    <property type="protein sequence ID" value="KGO84911.1"/>
    <property type="molecule type" value="Genomic_DNA"/>
</dbReference>
<keyword evidence="1" id="KW-0732">Signal</keyword>
<sequence length="127" mass="14168">MIKKITSAVKLMLGAMALVVMFTTAALAQDKAAENLTKLNDHMKTQLSLNDSQYVKVNDINRVFVTKAKESEKSNANKLDKAKKIKALEEDRDTKLKSVLTADQYKIFVANRGENTKKLKALLPAKE</sequence>
<evidence type="ECO:0000256" key="1">
    <source>
        <dbReference type="SAM" id="SignalP"/>
    </source>
</evidence>
<evidence type="ECO:0000313" key="3">
    <source>
        <dbReference type="Proteomes" id="UP000030152"/>
    </source>
</evidence>
<accession>A0A0A2LZY6</accession>
<dbReference type="Proteomes" id="UP000030152">
    <property type="component" value="Unassembled WGS sequence"/>
</dbReference>
<feature type="signal peptide" evidence="1">
    <location>
        <begin position="1"/>
        <end position="28"/>
    </location>
</feature>
<evidence type="ECO:0008006" key="4">
    <source>
        <dbReference type="Google" id="ProtNLM"/>
    </source>
</evidence>
<proteinExistence type="predicted"/>
<protein>
    <recommendedName>
        <fullName evidence="4">DUF4168 domain-containing protein</fullName>
    </recommendedName>
</protein>
<dbReference type="OrthoDB" id="680361at2"/>
<keyword evidence="3" id="KW-1185">Reference proteome</keyword>